<reference evidence="2" key="1">
    <citation type="submission" date="2020-05" db="EMBL/GenBank/DDBJ databases">
        <authorList>
            <person name="Chiriac C."/>
            <person name="Salcher M."/>
            <person name="Ghai R."/>
            <person name="Kavagutti S V."/>
        </authorList>
    </citation>
    <scope>NUCLEOTIDE SEQUENCE</scope>
</reference>
<gene>
    <name evidence="2" type="ORF">UFOVP1655_9</name>
</gene>
<dbReference type="SUPFAM" id="SSF160719">
    <property type="entry name" value="gpW/gp25-like"/>
    <property type="match status" value="1"/>
</dbReference>
<name>A0A6J5T559_9CAUD</name>
<dbReference type="InterPro" id="IPR007048">
    <property type="entry name" value="IraD/Gp25-like"/>
</dbReference>
<dbReference type="Pfam" id="PF04965">
    <property type="entry name" value="GPW_gp25"/>
    <property type="match status" value="1"/>
</dbReference>
<proteinExistence type="predicted"/>
<organism evidence="2">
    <name type="scientific">uncultured Caudovirales phage</name>
    <dbReference type="NCBI Taxonomy" id="2100421"/>
    <lineage>
        <taxon>Viruses</taxon>
        <taxon>Duplodnaviria</taxon>
        <taxon>Heunggongvirae</taxon>
        <taxon>Uroviricota</taxon>
        <taxon>Caudoviricetes</taxon>
        <taxon>Peduoviridae</taxon>
        <taxon>Maltschvirus</taxon>
        <taxon>Maltschvirus maltsch</taxon>
    </lineage>
</organism>
<dbReference type="EMBL" id="LR797523">
    <property type="protein sequence ID" value="CAB4221984.1"/>
    <property type="molecule type" value="Genomic_DNA"/>
</dbReference>
<protein>
    <submittedName>
        <fullName evidence="2">COG3628 Phage baseplate assembly protein W</fullName>
    </submittedName>
</protein>
<evidence type="ECO:0000259" key="1">
    <source>
        <dbReference type="Pfam" id="PF04965"/>
    </source>
</evidence>
<accession>A0A6J5T559</accession>
<dbReference type="Gene3D" id="3.10.450.40">
    <property type="match status" value="1"/>
</dbReference>
<feature type="domain" description="IraD/Gp25-like" evidence="1">
    <location>
        <begin position="30"/>
        <end position="103"/>
    </location>
</feature>
<evidence type="ECO:0000313" key="2">
    <source>
        <dbReference type="EMBL" id="CAB4221984.1"/>
    </source>
</evidence>
<sequence>MNTLKKIYSDLDLTFTRNPATGDVSICYDEQSVIRSVRNLLMTNFYERPFQPTLGSNLNAFLFEQISAITASSIETEIKNVVTNYEPRVAIDNIEVVAIEDANAFYVNLSFFIGNNTSPSEVNILLERTR</sequence>